<proteinExistence type="predicted"/>
<evidence type="ECO:0000256" key="1">
    <source>
        <dbReference type="SAM" id="MobiDB-lite"/>
    </source>
</evidence>
<protein>
    <submittedName>
        <fullName evidence="2">Uncharacterized protein</fullName>
    </submittedName>
</protein>
<accession>A0AAE0NVK5</accession>
<sequence length="311" mass="34106">MDPPPAAPAATPRPQARQEEGGVIFSFFSRHVLFIRFLLDVAVMASMWFCIPLWKEVLGLSLCAAAAAAEAVAVHGSAQGSAAPAQVAVATPVPTALVADVAAFGQSGSFASKFAEGHEDVVVAAAAKAQTAAKAAQAAMLKAQIVCVAGFLAYQLMRIIDVWLGRRRDRECEERVREEVRTGVLKLFDRIGRELKEWKQLRGEKDEDDETEDEDGEDEDQEEDEDEDDADEDDEEEEDEDDVEEEEDEDEDEGDDEEEDEDEEEEEEEEGWDSEADSDNDNNSDTSSDSGYESEVSDEDGEGLVEGQQAD</sequence>
<evidence type="ECO:0000313" key="3">
    <source>
        <dbReference type="Proteomes" id="UP001281003"/>
    </source>
</evidence>
<dbReference type="EMBL" id="JAUTDP010000016">
    <property type="protein sequence ID" value="KAK3388349.1"/>
    <property type="molecule type" value="Genomic_DNA"/>
</dbReference>
<keyword evidence="3" id="KW-1185">Reference proteome</keyword>
<reference evidence="2" key="1">
    <citation type="journal article" date="2023" name="Mol. Phylogenet. Evol.">
        <title>Genome-scale phylogeny and comparative genomics of the fungal order Sordariales.</title>
        <authorList>
            <person name="Hensen N."/>
            <person name="Bonometti L."/>
            <person name="Westerberg I."/>
            <person name="Brannstrom I.O."/>
            <person name="Guillou S."/>
            <person name="Cros-Aarteil S."/>
            <person name="Calhoun S."/>
            <person name="Haridas S."/>
            <person name="Kuo A."/>
            <person name="Mondo S."/>
            <person name="Pangilinan J."/>
            <person name="Riley R."/>
            <person name="LaButti K."/>
            <person name="Andreopoulos B."/>
            <person name="Lipzen A."/>
            <person name="Chen C."/>
            <person name="Yan M."/>
            <person name="Daum C."/>
            <person name="Ng V."/>
            <person name="Clum A."/>
            <person name="Steindorff A."/>
            <person name="Ohm R.A."/>
            <person name="Martin F."/>
            <person name="Silar P."/>
            <person name="Natvig D.O."/>
            <person name="Lalanne C."/>
            <person name="Gautier V."/>
            <person name="Ament-Velasquez S.L."/>
            <person name="Kruys A."/>
            <person name="Hutchinson M.I."/>
            <person name="Powell A.J."/>
            <person name="Barry K."/>
            <person name="Miller A.N."/>
            <person name="Grigoriev I.V."/>
            <person name="Debuchy R."/>
            <person name="Gladieux P."/>
            <person name="Hiltunen Thoren M."/>
            <person name="Johannesson H."/>
        </authorList>
    </citation>
    <scope>NUCLEOTIDE SEQUENCE</scope>
    <source>
        <strain evidence="2">FGSC 1904</strain>
    </source>
</reference>
<dbReference type="Proteomes" id="UP001281003">
    <property type="component" value="Unassembled WGS sequence"/>
</dbReference>
<gene>
    <name evidence="2" type="ORF">B0T20DRAFT_484462</name>
</gene>
<feature type="compositionally biased region" description="Acidic residues" evidence="1">
    <location>
        <begin position="206"/>
        <end position="282"/>
    </location>
</feature>
<comment type="caution">
    <text evidence="2">The sequence shown here is derived from an EMBL/GenBank/DDBJ whole genome shotgun (WGS) entry which is preliminary data.</text>
</comment>
<name>A0AAE0NVK5_SORBR</name>
<feature type="region of interest" description="Disordered" evidence="1">
    <location>
        <begin position="201"/>
        <end position="311"/>
    </location>
</feature>
<organism evidence="2 3">
    <name type="scientific">Sordaria brevicollis</name>
    <dbReference type="NCBI Taxonomy" id="83679"/>
    <lineage>
        <taxon>Eukaryota</taxon>
        <taxon>Fungi</taxon>
        <taxon>Dikarya</taxon>
        <taxon>Ascomycota</taxon>
        <taxon>Pezizomycotina</taxon>
        <taxon>Sordariomycetes</taxon>
        <taxon>Sordariomycetidae</taxon>
        <taxon>Sordariales</taxon>
        <taxon>Sordariaceae</taxon>
        <taxon>Sordaria</taxon>
    </lineage>
</organism>
<reference evidence="2" key="2">
    <citation type="submission" date="2023-07" db="EMBL/GenBank/DDBJ databases">
        <authorList>
            <consortium name="Lawrence Berkeley National Laboratory"/>
            <person name="Haridas S."/>
            <person name="Hensen N."/>
            <person name="Bonometti L."/>
            <person name="Westerberg I."/>
            <person name="Brannstrom I.O."/>
            <person name="Guillou S."/>
            <person name="Cros-Aarteil S."/>
            <person name="Calhoun S."/>
            <person name="Kuo A."/>
            <person name="Mondo S."/>
            <person name="Pangilinan J."/>
            <person name="Riley R."/>
            <person name="LaButti K."/>
            <person name="Andreopoulos B."/>
            <person name="Lipzen A."/>
            <person name="Chen C."/>
            <person name="Yanf M."/>
            <person name="Daum C."/>
            <person name="Ng V."/>
            <person name="Clum A."/>
            <person name="Steindorff A."/>
            <person name="Ohm R."/>
            <person name="Martin F."/>
            <person name="Silar P."/>
            <person name="Natvig D."/>
            <person name="Lalanne C."/>
            <person name="Gautier V."/>
            <person name="Ament-velasquez S.L."/>
            <person name="Kruys A."/>
            <person name="Hutchinson M.I."/>
            <person name="Powell A.J."/>
            <person name="Barry K."/>
            <person name="Miller A.N."/>
            <person name="Grigoriev I.V."/>
            <person name="Debuchy R."/>
            <person name="Gladieux P."/>
            <person name="Thoren M.H."/>
            <person name="Johannesson H."/>
        </authorList>
    </citation>
    <scope>NUCLEOTIDE SEQUENCE</scope>
    <source>
        <strain evidence="2">FGSC 1904</strain>
    </source>
</reference>
<evidence type="ECO:0000313" key="2">
    <source>
        <dbReference type="EMBL" id="KAK3388349.1"/>
    </source>
</evidence>
<dbReference type="AlphaFoldDB" id="A0AAE0NVK5"/>